<accession>A0AAW0PXX2</accession>
<name>A0AAW0PXX2_9GOBI</name>
<evidence type="ECO:0000256" key="1">
    <source>
        <dbReference type="SAM" id="MobiDB-lite"/>
    </source>
</evidence>
<dbReference type="PANTHER" id="PTHR24114">
    <property type="entry name" value="LEUCINE RICH REPEAT FAMILY PROTEIN"/>
    <property type="match status" value="1"/>
</dbReference>
<dbReference type="Proteomes" id="UP001460270">
    <property type="component" value="Unassembled WGS sequence"/>
</dbReference>
<feature type="region of interest" description="Disordered" evidence="1">
    <location>
        <begin position="1"/>
        <end position="51"/>
    </location>
</feature>
<dbReference type="InterPro" id="IPR032675">
    <property type="entry name" value="LRR_dom_sf"/>
</dbReference>
<dbReference type="EMBL" id="JBBPFD010000003">
    <property type="protein sequence ID" value="KAK7933844.1"/>
    <property type="molecule type" value="Genomic_DNA"/>
</dbReference>
<reference evidence="3" key="1">
    <citation type="submission" date="2024-04" db="EMBL/GenBank/DDBJ databases">
        <title>Salinicola lusitanus LLJ914,a marine bacterium isolated from the Okinawa Trough.</title>
        <authorList>
            <person name="Li J."/>
        </authorList>
    </citation>
    <scope>NUCLEOTIDE SEQUENCE [LARGE SCALE GENOMIC DNA]</scope>
</reference>
<evidence type="ECO:0008006" key="4">
    <source>
        <dbReference type="Google" id="ProtNLM"/>
    </source>
</evidence>
<feature type="compositionally biased region" description="Acidic residues" evidence="1">
    <location>
        <begin position="35"/>
        <end position="44"/>
    </location>
</feature>
<dbReference type="InterPro" id="IPR052394">
    <property type="entry name" value="LRR-containing"/>
</dbReference>
<sequence length="362" mass="39469">MIKTSQEKLLDKQSASGTVSDVRGLQIQRSASGSVEEEAEEDDGSLSNEHVIADEDFDTDLELEDKEPQYDPTGRQSYLEACEKLGVVPASYFLRHMREIELSMEHRGLGPKGTKALAADVDVSDNRLGDVGAQAMASMLKENNTLTRLTLSNNGFTDLAAEFLSPALVSNSKLQHLDLSHNCFGDAAGRHLQEGLSENTGLRSLNLAWNCIRGKGAVMLANGLAGNIFLRSVDLSFNGFGKEGAVALGQALKENNVLEELNVSNNRIPPEGVIRLAMGLRANKTIKSLNVGRNPIQNAGCYGLLKSIQDNRDSAMEMLDLSDIFVNQDFMDLLKSMQDTFPALRVKHDCKFGHSVNKNTTV</sequence>
<evidence type="ECO:0000313" key="2">
    <source>
        <dbReference type="EMBL" id="KAK7933844.1"/>
    </source>
</evidence>
<dbReference type="Pfam" id="PF13516">
    <property type="entry name" value="LRR_6"/>
    <property type="match status" value="7"/>
</dbReference>
<keyword evidence="3" id="KW-1185">Reference proteome</keyword>
<gene>
    <name evidence="2" type="ORF">WMY93_004740</name>
</gene>
<organism evidence="2 3">
    <name type="scientific">Mugilogobius chulae</name>
    <name type="common">yellowstripe goby</name>
    <dbReference type="NCBI Taxonomy" id="88201"/>
    <lineage>
        <taxon>Eukaryota</taxon>
        <taxon>Metazoa</taxon>
        <taxon>Chordata</taxon>
        <taxon>Craniata</taxon>
        <taxon>Vertebrata</taxon>
        <taxon>Euteleostomi</taxon>
        <taxon>Actinopterygii</taxon>
        <taxon>Neopterygii</taxon>
        <taxon>Teleostei</taxon>
        <taxon>Neoteleostei</taxon>
        <taxon>Acanthomorphata</taxon>
        <taxon>Gobiaria</taxon>
        <taxon>Gobiiformes</taxon>
        <taxon>Gobioidei</taxon>
        <taxon>Gobiidae</taxon>
        <taxon>Gobionellinae</taxon>
        <taxon>Mugilogobius</taxon>
    </lineage>
</organism>
<dbReference type="AlphaFoldDB" id="A0AAW0PXX2"/>
<proteinExistence type="predicted"/>
<dbReference type="SUPFAM" id="SSF52047">
    <property type="entry name" value="RNI-like"/>
    <property type="match status" value="1"/>
</dbReference>
<feature type="compositionally biased region" description="Basic and acidic residues" evidence="1">
    <location>
        <begin position="1"/>
        <end position="11"/>
    </location>
</feature>
<protein>
    <recommendedName>
        <fullName evidence="4">Leucine rich repeat containing 74B</fullName>
    </recommendedName>
</protein>
<comment type="caution">
    <text evidence="2">The sequence shown here is derived from an EMBL/GenBank/DDBJ whole genome shotgun (WGS) entry which is preliminary data.</text>
</comment>
<dbReference type="PANTHER" id="PTHR24114:SF37">
    <property type="entry name" value="LEUCINE-RICH REPEAT-CONTAINING PROTEIN 74B"/>
    <property type="match status" value="1"/>
</dbReference>
<dbReference type="InterPro" id="IPR001611">
    <property type="entry name" value="Leu-rich_rpt"/>
</dbReference>
<evidence type="ECO:0000313" key="3">
    <source>
        <dbReference type="Proteomes" id="UP001460270"/>
    </source>
</evidence>
<dbReference type="Gene3D" id="3.80.10.10">
    <property type="entry name" value="Ribonuclease Inhibitor"/>
    <property type="match status" value="1"/>
</dbReference>
<dbReference type="SMART" id="SM00368">
    <property type="entry name" value="LRR_RI"/>
    <property type="match status" value="7"/>
</dbReference>